<dbReference type="EMBL" id="BOMB01000031">
    <property type="protein sequence ID" value="GID14462.1"/>
    <property type="molecule type" value="Genomic_DNA"/>
</dbReference>
<proteinExistence type="predicted"/>
<dbReference type="Proteomes" id="UP000612808">
    <property type="component" value="Unassembled WGS sequence"/>
</dbReference>
<dbReference type="RefSeq" id="WP_203662276.1">
    <property type="nucleotide sequence ID" value="NZ_BAAAZM010000018.1"/>
</dbReference>
<accession>A0A8J3J9S2</accession>
<dbReference type="AlphaFoldDB" id="A0A8J3J9S2"/>
<reference evidence="3" key="1">
    <citation type="submission" date="2021-01" db="EMBL/GenBank/DDBJ databases">
        <title>Whole genome shotgun sequence of Actinocatenispora rupis NBRC 107355.</title>
        <authorList>
            <person name="Komaki H."/>
            <person name="Tamura T."/>
        </authorList>
    </citation>
    <scope>NUCLEOTIDE SEQUENCE</scope>
    <source>
        <strain evidence="3">NBRC 107355</strain>
    </source>
</reference>
<keyword evidence="4" id="KW-1185">Reference proteome</keyword>
<gene>
    <name evidence="3" type="ORF">Aru02nite_53510</name>
</gene>
<evidence type="ECO:0000313" key="4">
    <source>
        <dbReference type="Proteomes" id="UP000612808"/>
    </source>
</evidence>
<comment type="caution">
    <text evidence="3">The sequence shown here is derived from an EMBL/GenBank/DDBJ whole genome shotgun (WGS) entry which is preliminary data.</text>
</comment>
<organism evidence="3 4">
    <name type="scientific">Actinocatenispora rupis</name>
    <dbReference type="NCBI Taxonomy" id="519421"/>
    <lineage>
        <taxon>Bacteria</taxon>
        <taxon>Bacillati</taxon>
        <taxon>Actinomycetota</taxon>
        <taxon>Actinomycetes</taxon>
        <taxon>Micromonosporales</taxon>
        <taxon>Micromonosporaceae</taxon>
        <taxon>Actinocatenispora</taxon>
    </lineage>
</organism>
<evidence type="ECO:0000256" key="2">
    <source>
        <dbReference type="SAM" id="Phobius"/>
    </source>
</evidence>
<feature type="transmembrane region" description="Helical" evidence="2">
    <location>
        <begin position="161"/>
        <end position="188"/>
    </location>
</feature>
<feature type="compositionally biased region" description="Low complexity" evidence="1">
    <location>
        <begin position="96"/>
        <end position="127"/>
    </location>
</feature>
<sequence length="333" mass="32374">MTTARTDPPEPDAAASSDADGADAGAPEPTAPVPSDVDGGAPPADVDATAAPAPSEAAAPTAGEPDAAASGQSDVDGAVAGAAGTTLSGADDDRAAPAPASDVDGAAVADAPPSDDVSTAADAPDAGPDADADGELAVLGAALAADDGSEPRRHWLRYPGLVGALAVIGLLMLIPCGAGTLFFTGAFADSGRFGRTPDACSVLDAKTVHDLFGGHLESAGRTGAGDDSTCQYQGSAAVRADASVTLTLTRYGTKGPLSAPRMAHAALTTDADDGGVTRAVPGLGDEAVALDRPTGVTVYARVSNVVLRLEVSTAAASEPEAVDGARTVAAALR</sequence>
<protein>
    <submittedName>
        <fullName evidence="3">Uncharacterized protein</fullName>
    </submittedName>
</protein>
<feature type="compositionally biased region" description="Low complexity" evidence="1">
    <location>
        <begin position="36"/>
        <end position="89"/>
    </location>
</feature>
<name>A0A8J3J9S2_9ACTN</name>
<keyword evidence="2" id="KW-0472">Membrane</keyword>
<evidence type="ECO:0000313" key="3">
    <source>
        <dbReference type="EMBL" id="GID14462.1"/>
    </source>
</evidence>
<feature type="compositionally biased region" description="Low complexity" evidence="1">
    <location>
        <begin position="12"/>
        <end position="28"/>
    </location>
</feature>
<keyword evidence="2" id="KW-1133">Transmembrane helix</keyword>
<evidence type="ECO:0000256" key="1">
    <source>
        <dbReference type="SAM" id="MobiDB-lite"/>
    </source>
</evidence>
<feature type="region of interest" description="Disordered" evidence="1">
    <location>
        <begin position="1"/>
        <end position="132"/>
    </location>
</feature>
<keyword evidence="2" id="KW-0812">Transmembrane</keyword>